<protein>
    <recommendedName>
        <fullName evidence="2">Cilia- and flagella-associated protein 126</fullName>
    </recommendedName>
</protein>
<dbReference type="Proteomes" id="UP001152795">
    <property type="component" value="Unassembled WGS sequence"/>
</dbReference>
<dbReference type="GO" id="GO:0044782">
    <property type="term" value="P:cilium organization"/>
    <property type="evidence" value="ECO:0007669"/>
    <property type="project" value="TreeGrafter"/>
</dbReference>
<evidence type="ECO:0000256" key="1">
    <source>
        <dbReference type="ARBA" id="ARBA00009887"/>
    </source>
</evidence>
<feature type="compositionally biased region" description="Basic and acidic residues" evidence="3">
    <location>
        <begin position="119"/>
        <end position="140"/>
    </location>
</feature>
<reference evidence="4" key="1">
    <citation type="submission" date="2020-04" db="EMBL/GenBank/DDBJ databases">
        <authorList>
            <person name="Alioto T."/>
            <person name="Alioto T."/>
            <person name="Gomez Garrido J."/>
        </authorList>
    </citation>
    <scope>NUCLEOTIDE SEQUENCE</scope>
    <source>
        <strain evidence="4">A484AB</strain>
    </source>
</reference>
<dbReference type="PANTHER" id="PTHR34639">
    <property type="entry name" value="PROTEIN FLATTOP"/>
    <property type="match status" value="1"/>
</dbReference>
<accession>A0A6S7JZB9</accession>
<organism evidence="4 5">
    <name type="scientific">Paramuricea clavata</name>
    <name type="common">Red gorgonian</name>
    <name type="synonym">Violescent sea-whip</name>
    <dbReference type="NCBI Taxonomy" id="317549"/>
    <lineage>
        <taxon>Eukaryota</taxon>
        <taxon>Metazoa</taxon>
        <taxon>Cnidaria</taxon>
        <taxon>Anthozoa</taxon>
        <taxon>Octocorallia</taxon>
        <taxon>Malacalcyonacea</taxon>
        <taxon>Plexauridae</taxon>
        <taxon>Paramuricea</taxon>
    </lineage>
</organism>
<dbReference type="GO" id="GO:0036064">
    <property type="term" value="C:ciliary basal body"/>
    <property type="evidence" value="ECO:0007669"/>
    <property type="project" value="TreeGrafter"/>
</dbReference>
<sequence>MATNFSANQYENAFGGKRLQNWEVPATFKERPSRLEGYTKPIADNRGHLMDGVQRSQKCPWGGFVGTWDSRNNKTKPQLPGGKLKYDGGAEILTVHTPPPPSASKKNVEKPLSPIPQPFDEKDMGILKHIEDIKKTEALEANKLPTPSPPPRTAERTPSPAASKAGVDISIQPE</sequence>
<name>A0A6S7JZB9_PARCT</name>
<dbReference type="InterPro" id="IPR038797">
    <property type="entry name" value="Fltp"/>
</dbReference>
<keyword evidence="5" id="KW-1185">Reference proteome</keyword>
<comment type="similarity">
    <text evidence="1">Belongs to the Flattop family.</text>
</comment>
<dbReference type="CDD" id="cd23705">
    <property type="entry name" value="Flattop"/>
    <property type="match status" value="1"/>
</dbReference>
<evidence type="ECO:0000313" key="4">
    <source>
        <dbReference type="EMBL" id="CAB4036491.1"/>
    </source>
</evidence>
<proteinExistence type="inferred from homology"/>
<evidence type="ECO:0000256" key="2">
    <source>
        <dbReference type="ARBA" id="ARBA00033306"/>
    </source>
</evidence>
<dbReference type="EMBL" id="CACRXK020022098">
    <property type="protein sequence ID" value="CAB4036491.1"/>
    <property type="molecule type" value="Genomic_DNA"/>
</dbReference>
<gene>
    <name evidence="4" type="ORF">PACLA_8A086091</name>
</gene>
<dbReference type="PANTHER" id="PTHR34639:SF1">
    <property type="entry name" value="PROTEIN FLATTOP"/>
    <property type="match status" value="1"/>
</dbReference>
<dbReference type="AlphaFoldDB" id="A0A6S7JZB9"/>
<evidence type="ECO:0000256" key="3">
    <source>
        <dbReference type="SAM" id="MobiDB-lite"/>
    </source>
</evidence>
<feature type="region of interest" description="Disordered" evidence="3">
    <location>
        <begin position="91"/>
        <end position="174"/>
    </location>
</feature>
<evidence type="ECO:0000313" key="5">
    <source>
        <dbReference type="Proteomes" id="UP001152795"/>
    </source>
</evidence>
<dbReference type="Pfam" id="PF22611">
    <property type="entry name" value="CFAP126"/>
    <property type="match status" value="1"/>
</dbReference>
<comment type="caution">
    <text evidence="4">The sequence shown here is derived from an EMBL/GenBank/DDBJ whole genome shotgun (WGS) entry which is preliminary data.</text>
</comment>
<dbReference type="OrthoDB" id="521617at2759"/>